<feature type="binding site" description="axial binding residue" evidence="7">
    <location>
        <position position="408"/>
    </location>
    <ligand>
        <name>heme</name>
        <dbReference type="ChEBI" id="CHEBI:30413"/>
    </ligand>
    <ligandPart>
        <name>Fe</name>
        <dbReference type="ChEBI" id="CHEBI:18248"/>
    </ligandPart>
</feature>
<dbReference type="PRINTS" id="PR00463">
    <property type="entry name" value="EP450I"/>
</dbReference>
<reference evidence="8 9" key="1">
    <citation type="submission" date="2019-04" db="EMBL/GenBank/DDBJ databases">
        <title>Trinickia sp. 7GSK02, isolated from subtropical forest soil.</title>
        <authorList>
            <person name="Gao Z.-H."/>
            <person name="Qiu L.-H."/>
        </authorList>
    </citation>
    <scope>NUCLEOTIDE SEQUENCE [LARGE SCALE GENOMIC DNA]</scope>
    <source>
        <strain evidence="8 9">7GSK02</strain>
    </source>
</reference>
<dbReference type="RefSeq" id="WP_136896930.1">
    <property type="nucleotide sequence ID" value="NZ_SWJE01000011.1"/>
</dbReference>
<dbReference type="GO" id="GO:0016705">
    <property type="term" value="F:oxidoreductase activity, acting on paired donors, with incorporation or reduction of molecular oxygen"/>
    <property type="evidence" value="ECO:0007669"/>
    <property type="project" value="InterPro"/>
</dbReference>
<dbReference type="PANTHER" id="PTHR24291:SF50">
    <property type="entry name" value="BIFUNCTIONAL ALBAFLAVENONE MONOOXYGENASE_TERPENE SYNTHASE"/>
    <property type="match status" value="1"/>
</dbReference>
<dbReference type="Gene3D" id="1.10.630.10">
    <property type="entry name" value="Cytochrome P450"/>
    <property type="match status" value="1"/>
</dbReference>
<keyword evidence="2 7" id="KW-0349">Heme</keyword>
<dbReference type="InterPro" id="IPR036396">
    <property type="entry name" value="Cyt_P450_sf"/>
</dbReference>
<dbReference type="GO" id="GO:0005506">
    <property type="term" value="F:iron ion binding"/>
    <property type="evidence" value="ECO:0007669"/>
    <property type="project" value="InterPro"/>
</dbReference>
<dbReference type="GO" id="GO:0004497">
    <property type="term" value="F:monooxygenase activity"/>
    <property type="evidence" value="ECO:0007669"/>
    <property type="project" value="UniProtKB-KW"/>
</dbReference>
<keyword evidence="9" id="KW-1185">Reference proteome</keyword>
<dbReference type="CDD" id="cd11049">
    <property type="entry name" value="CYP170A1-like"/>
    <property type="match status" value="1"/>
</dbReference>
<dbReference type="OrthoDB" id="9764248at2"/>
<sequence>MDVASDDNSMNSLKSDALDAPIPHAPWRLPILGHSVQLFTDPLPFVEKLAQIGSLVRVDLGRLPMLLITDPDLTHQVLQDSRTFDKGGPLTDKMRELASNSLLTSRYDDHKVQRKLMQPAFSRTRIAGYASEMNQAIDAVIGHWQEGDVVEITAACYEIAARSASRTMFAANVTGAATASVVEDLTTYLGGLFIRLMVPSRLMRLLPTPANVRYNGAMRRLHMTIDRMIDAYRQSGVDHGDLLSMMLAARDENGEPWTHKEIHEQVLTMFLAGIETTASVMGWTIYLISQHPDFAERVAAQVIDTVGDAEPQADHFPKLSEIRCAVMETLRLYPPAWLSTRVVTRETTLGKYRLRAGDAVAYSPYVLQRNPALFEAPERFAPERWLPENAKSMSSRSFIPFGGGVFKCIGDQFGVMEVTLTLAKILSRWRLSPVTKDRVRPVPRRALLAPNKFEIRLAAR</sequence>
<name>A0A4U1HZE0_9BURK</name>
<protein>
    <submittedName>
        <fullName evidence="8">Cytochrome P450</fullName>
    </submittedName>
</protein>
<dbReference type="Pfam" id="PF00067">
    <property type="entry name" value="p450"/>
    <property type="match status" value="1"/>
</dbReference>
<comment type="caution">
    <text evidence="8">The sequence shown here is derived from an EMBL/GenBank/DDBJ whole genome shotgun (WGS) entry which is preliminary data.</text>
</comment>
<keyword evidence="3 7" id="KW-0479">Metal-binding</keyword>
<organism evidence="8 9">
    <name type="scientific">Trinickia terrae</name>
    <dbReference type="NCBI Taxonomy" id="2571161"/>
    <lineage>
        <taxon>Bacteria</taxon>
        <taxon>Pseudomonadati</taxon>
        <taxon>Pseudomonadota</taxon>
        <taxon>Betaproteobacteria</taxon>
        <taxon>Burkholderiales</taxon>
        <taxon>Burkholderiaceae</taxon>
        <taxon>Trinickia</taxon>
    </lineage>
</organism>
<keyword evidence="5 7" id="KW-0408">Iron</keyword>
<accession>A0A4U1HZE0</accession>
<dbReference type="AlphaFoldDB" id="A0A4U1HZE0"/>
<dbReference type="InterPro" id="IPR001128">
    <property type="entry name" value="Cyt_P450"/>
</dbReference>
<dbReference type="GO" id="GO:0020037">
    <property type="term" value="F:heme binding"/>
    <property type="evidence" value="ECO:0007669"/>
    <property type="project" value="InterPro"/>
</dbReference>
<gene>
    <name evidence="8" type="ORF">FAZ69_20520</name>
</gene>
<dbReference type="InterPro" id="IPR002401">
    <property type="entry name" value="Cyt_P450_E_grp-I"/>
</dbReference>
<dbReference type="InterPro" id="IPR050196">
    <property type="entry name" value="Cytochrome_P450_Monoox"/>
</dbReference>
<dbReference type="SUPFAM" id="SSF48264">
    <property type="entry name" value="Cytochrome P450"/>
    <property type="match status" value="1"/>
</dbReference>
<evidence type="ECO:0000256" key="4">
    <source>
        <dbReference type="ARBA" id="ARBA00023002"/>
    </source>
</evidence>
<evidence type="ECO:0000256" key="1">
    <source>
        <dbReference type="ARBA" id="ARBA00010617"/>
    </source>
</evidence>
<keyword evidence="6" id="KW-0503">Monooxygenase</keyword>
<evidence type="ECO:0000256" key="7">
    <source>
        <dbReference type="PIRSR" id="PIRSR602401-1"/>
    </source>
</evidence>
<evidence type="ECO:0000256" key="3">
    <source>
        <dbReference type="ARBA" id="ARBA00022723"/>
    </source>
</evidence>
<evidence type="ECO:0000256" key="6">
    <source>
        <dbReference type="ARBA" id="ARBA00023033"/>
    </source>
</evidence>
<comment type="cofactor">
    <cofactor evidence="7">
        <name>heme</name>
        <dbReference type="ChEBI" id="CHEBI:30413"/>
    </cofactor>
</comment>
<evidence type="ECO:0000313" key="8">
    <source>
        <dbReference type="EMBL" id="TKC86247.1"/>
    </source>
</evidence>
<comment type="similarity">
    <text evidence="1">Belongs to the cytochrome P450 family.</text>
</comment>
<proteinExistence type="inferred from homology"/>
<dbReference type="Proteomes" id="UP000305539">
    <property type="component" value="Unassembled WGS sequence"/>
</dbReference>
<dbReference type="PANTHER" id="PTHR24291">
    <property type="entry name" value="CYTOCHROME P450 FAMILY 4"/>
    <property type="match status" value="1"/>
</dbReference>
<dbReference type="EMBL" id="SWJE01000011">
    <property type="protein sequence ID" value="TKC86247.1"/>
    <property type="molecule type" value="Genomic_DNA"/>
</dbReference>
<evidence type="ECO:0000256" key="2">
    <source>
        <dbReference type="ARBA" id="ARBA00022617"/>
    </source>
</evidence>
<evidence type="ECO:0000256" key="5">
    <source>
        <dbReference type="ARBA" id="ARBA00023004"/>
    </source>
</evidence>
<dbReference type="PRINTS" id="PR00385">
    <property type="entry name" value="P450"/>
</dbReference>
<evidence type="ECO:0000313" key="9">
    <source>
        <dbReference type="Proteomes" id="UP000305539"/>
    </source>
</evidence>
<keyword evidence="4" id="KW-0560">Oxidoreductase</keyword>